<dbReference type="SMART" id="SM00336">
    <property type="entry name" value="BBOX"/>
    <property type="match status" value="2"/>
</dbReference>
<keyword evidence="11" id="KW-1185">Reference proteome</keyword>
<gene>
    <name evidence="12" type="primary">LOC116957292</name>
</gene>
<dbReference type="Pfam" id="PF00643">
    <property type="entry name" value="zf-B_box"/>
    <property type="match status" value="1"/>
</dbReference>
<dbReference type="PROSITE" id="PS50119">
    <property type="entry name" value="ZF_BBOX"/>
    <property type="match status" value="1"/>
</dbReference>
<dbReference type="KEGG" id="pmrn:116957292"/>
<evidence type="ECO:0000256" key="7">
    <source>
        <dbReference type="SAM" id="Coils"/>
    </source>
</evidence>
<dbReference type="RefSeq" id="XP_032835251.1">
    <property type="nucleotide sequence ID" value="XM_032979360.1"/>
</dbReference>
<keyword evidence="1" id="KW-0399">Innate immunity</keyword>
<feature type="domain" description="B box-type" evidence="9">
    <location>
        <begin position="138"/>
        <end position="179"/>
    </location>
</feature>
<dbReference type="PROSITE" id="PS50188">
    <property type="entry name" value="B302_SPRY"/>
    <property type="match status" value="1"/>
</dbReference>
<dbReference type="SUPFAM" id="SSF57850">
    <property type="entry name" value="RING/U-box"/>
    <property type="match status" value="1"/>
</dbReference>
<protein>
    <submittedName>
        <fullName evidence="12">E3 ubiquitin/ISG15 ligase TRIM25-like isoform X1</fullName>
    </submittedName>
</protein>
<dbReference type="PANTHER" id="PTHR25465:SF14">
    <property type="entry name" value="E3 UBIQUITIN-PROTEIN LIGASE TRIM65"/>
    <property type="match status" value="1"/>
</dbReference>
<dbReference type="GO" id="GO:0005737">
    <property type="term" value="C:cytoplasm"/>
    <property type="evidence" value="ECO:0007669"/>
    <property type="project" value="UniProtKB-ARBA"/>
</dbReference>
<dbReference type="Pfam" id="PF25600">
    <property type="entry name" value="TRIM_CC"/>
    <property type="match status" value="1"/>
</dbReference>
<dbReference type="Pfam" id="PF00622">
    <property type="entry name" value="SPRY"/>
    <property type="match status" value="1"/>
</dbReference>
<dbReference type="Pfam" id="PF13445">
    <property type="entry name" value="zf-RING_UBOX"/>
    <property type="match status" value="1"/>
</dbReference>
<dbReference type="InterPro" id="IPR006574">
    <property type="entry name" value="PRY"/>
</dbReference>
<dbReference type="Gene3D" id="3.30.160.60">
    <property type="entry name" value="Classic Zinc Finger"/>
    <property type="match status" value="1"/>
</dbReference>
<dbReference type="InterPro" id="IPR003877">
    <property type="entry name" value="SPRY_dom"/>
</dbReference>
<dbReference type="SMART" id="SM00449">
    <property type="entry name" value="SPRY"/>
    <property type="match status" value="1"/>
</dbReference>
<feature type="domain" description="B30.2/SPRY" evidence="10">
    <location>
        <begin position="398"/>
        <end position="597"/>
    </location>
</feature>
<evidence type="ECO:0000256" key="6">
    <source>
        <dbReference type="PROSITE-ProRule" id="PRU00024"/>
    </source>
</evidence>
<dbReference type="GO" id="GO:0008270">
    <property type="term" value="F:zinc ion binding"/>
    <property type="evidence" value="ECO:0007669"/>
    <property type="project" value="UniProtKB-KW"/>
</dbReference>
<dbReference type="InterPro" id="IPR000315">
    <property type="entry name" value="Znf_B-box"/>
</dbReference>
<dbReference type="Gene3D" id="2.60.120.920">
    <property type="match status" value="1"/>
</dbReference>
<dbReference type="Gene3D" id="3.30.40.10">
    <property type="entry name" value="Zinc/RING finger domain, C3HC4 (zinc finger)"/>
    <property type="match status" value="1"/>
</dbReference>
<dbReference type="InterPro" id="IPR001870">
    <property type="entry name" value="B30.2/SPRY"/>
</dbReference>
<dbReference type="Pfam" id="PF13765">
    <property type="entry name" value="PRY"/>
    <property type="match status" value="1"/>
</dbReference>
<dbReference type="InterPro" id="IPR001841">
    <property type="entry name" value="Znf_RING"/>
</dbReference>
<evidence type="ECO:0000256" key="4">
    <source>
        <dbReference type="ARBA" id="ARBA00022833"/>
    </source>
</evidence>
<organism evidence="11 12">
    <name type="scientific">Petromyzon marinus</name>
    <name type="common">Sea lamprey</name>
    <dbReference type="NCBI Taxonomy" id="7757"/>
    <lineage>
        <taxon>Eukaryota</taxon>
        <taxon>Metazoa</taxon>
        <taxon>Chordata</taxon>
        <taxon>Craniata</taxon>
        <taxon>Vertebrata</taxon>
        <taxon>Cyclostomata</taxon>
        <taxon>Hyperoartia</taxon>
        <taxon>Petromyzontiformes</taxon>
        <taxon>Petromyzontidae</taxon>
        <taxon>Petromyzon</taxon>
    </lineage>
</organism>
<dbReference type="SUPFAM" id="SSF57845">
    <property type="entry name" value="B-box zinc-binding domain"/>
    <property type="match status" value="1"/>
</dbReference>
<evidence type="ECO:0000313" key="12">
    <source>
        <dbReference type="RefSeq" id="XP_032835251.1"/>
    </source>
</evidence>
<dbReference type="PROSITE" id="PS50089">
    <property type="entry name" value="ZF_RING_2"/>
    <property type="match status" value="1"/>
</dbReference>
<sequence length="597" mass="66867">MTSVASSGSEAPGELTCTICLDAFCYPCTLSCGHSFCLTCVEGAWYATKSFSCPQCRVTFPQRPQLNKSVTLANLLEQRNATDELATVVLCDFCNDGTTAASNTCLKCDMSYCATHVKPHQENSKLSSHILVDPATNPEERKCKKHRKKIKFYCQQDESLVCTTCIIAGDHKGHDVATLEDEHNTREKQVGEETRAVEEKKREAEESIKRMEAAHRDVQGSMTGVRQRINGEFTRMRAALDEDEKTTLARAAKKERELLTQIEKNIAHYQHEIGELQAAAAHLEGLAQERDSLAFLQGSMTEVRQRINGEFARMRAALDEDEKAALARASKKEQELLTQIEENIAHYQCEIGELQAVATRLEDLVQERDSLAFLQWHMEEMHRTGRVRTAQPSAPSQEDIASLKVLETTTVKFMYGRSPTLDTNSAHNQLQISSDLRTMTAVHASQGCPDHPHRFDGRAQALCCERFSSGHHYWEVDVGDVRWCRVGVAYGTIPRKGDRAAQQLGGSDSSWCLEKYYDNLSVFHGGVKTALSVRGALSPRRIGLHLHWEGGLLAFYRADSMEVIHEGRQRFLQPLYPGMWVGCCNEPLKIVDLSRAS</sequence>
<dbReference type="InterPro" id="IPR003879">
    <property type="entry name" value="Butyrophylin_SPRY"/>
</dbReference>
<feature type="coiled-coil region" evidence="7">
    <location>
        <begin position="194"/>
        <end position="221"/>
    </location>
</feature>
<evidence type="ECO:0000256" key="3">
    <source>
        <dbReference type="ARBA" id="ARBA00022771"/>
    </source>
</evidence>
<accession>A0AAJ7XI31</accession>
<evidence type="ECO:0000256" key="2">
    <source>
        <dbReference type="ARBA" id="ARBA00022723"/>
    </source>
</evidence>
<feature type="coiled-coil region" evidence="7">
    <location>
        <begin position="330"/>
        <end position="357"/>
    </location>
</feature>
<dbReference type="PANTHER" id="PTHR25465">
    <property type="entry name" value="B-BOX DOMAIN CONTAINING"/>
    <property type="match status" value="1"/>
</dbReference>
<keyword evidence="2" id="KW-0479">Metal-binding</keyword>
<dbReference type="InterPro" id="IPR013320">
    <property type="entry name" value="ConA-like_dom_sf"/>
</dbReference>
<dbReference type="GO" id="GO:0045087">
    <property type="term" value="P:innate immune response"/>
    <property type="evidence" value="ECO:0007669"/>
    <property type="project" value="UniProtKB-KW"/>
</dbReference>
<dbReference type="Proteomes" id="UP001318040">
    <property type="component" value="Chromosome 72"/>
</dbReference>
<dbReference type="Gene3D" id="4.10.830.40">
    <property type="match status" value="1"/>
</dbReference>
<dbReference type="PROSITE" id="PS00518">
    <property type="entry name" value="ZF_RING_1"/>
    <property type="match status" value="1"/>
</dbReference>
<reference evidence="12" key="1">
    <citation type="submission" date="2025-08" db="UniProtKB">
        <authorList>
            <consortium name="RefSeq"/>
        </authorList>
    </citation>
    <scope>IDENTIFICATION</scope>
    <source>
        <tissue evidence="12">Sperm</tissue>
    </source>
</reference>
<dbReference type="AlphaFoldDB" id="A0AAJ7XI31"/>
<dbReference type="InterPro" id="IPR058030">
    <property type="entry name" value="TRIM8/14/16/25/29/45/65_CC"/>
</dbReference>
<evidence type="ECO:0000313" key="11">
    <source>
        <dbReference type="Proteomes" id="UP001318040"/>
    </source>
</evidence>
<dbReference type="SMART" id="SM00184">
    <property type="entry name" value="RING"/>
    <property type="match status" value="1"/>
</dbReference>
<keyword evidence="4" id="KW-0862">Zinc</keyword>
<name>A0AAJ7XI31_PETMA</name>
<feature type="domain" description="RING-type" evidence="8">
    <location>
        <begin position="17"/>
        <end position="57"/>
    </location>
</feature>
<dbReference type="InterPro" id="IPR051051">
    <property type="entry name" value="E3_ubiq-ligase_TRIM/RNF"/>
</dbReference>
<dbReference type="InterPro" id="IPR043136">
    <property type="entry name" value="B30.2/SPRY_sf"/>
</dbReference>
<keyword evidence="7" id="KW-0175">Coiled coil</keyword>
<evidence type="ECO:0000259" key="9">
    <source>
        <dbReference type="PROSITE" id="PS50119"/>
    </source>
</evidence>
<keyword evidence="3 6" id="KW-0863">Zinc-finger</keyword>
<dbReference type="InterPro" id="IPR027370">
    <property type="entry name" value="Znf-RING_euk"/>
</dbReference>
<feature type="coiled-coil region" evidence="7">
    <location>
        <begin position="252"/>
        <end position="279"/>
    </location>
</feature>
<dbReference type="PRINTS" id="PR01407">
    <property type="entry name" value="BUTYPHLNCDUF"/>
</dbReference>
<evidence type="ECO:0000256" key="1">
    <source>
        <dbReference type="ARBA" id="ARBA00022588"/>
    </source>
</evidence>
<proteinExistence type="predicted"/>
<dbReference type="SUPFAM" id="SSF49899">
    <property type="entry name" value="Concanavalin A-like lectins/glucanases"/>
    <property type="match status" value="1"/>
</dbReference>
<dbReference type="InterPro" id="IPR013083">
    <property type="entry name" value="Znf_RING/FYVE/PHD"/>
</dbReference>
<evidence type="ECO:0000259" key="10">
    <source>
        <dbReference type="PROSITE" id="PS50188"/>
    </source>
</evidence>
<evidence type="ECO:0000256" key="5">
    <source>
        <dbReference type="ARBA" id="ARBA00022859"/>
    </source>
</evidence>
<keyword evidence="5" id="KW-0391">Immunity</keyword>
<evidence type="ECO:0000259" key="8">
    <source>
        <dbReference type="PROSITE" id="PS50089"/>
    </source>
</evidence>
<dbReference type="SMART" id="SM00589">
    <property type="entry name" value="PRY"/>
    <property type="match status" value="1"/>
</dbReference>
<dbReference type="InterPro" id="IPR017907">
    <property type="entry name" value="Znf_RING_CS"/>
</dbReference>